<keyword evidence="5" id="KW-0732">Signal</keyword>
<dbReference type="GO" id="GO:0004553">
    <property type="term" value="F:hydrolase activity, hydrolyzing O-glycosyl compounds"/>
    <property type="evidence" value="ECO:0007669"/>
    <property type="project" value="InterPro"/>
</dbReference>
<evidence type="ECO:0000256" key="1">
    <source>
        <dbReference type="ARBA" id="ARBA00005641"/>
    </source>
</evidence>
<evidence type="ECO:0000313" key="7">
    <source>
        <dbReference type="EMBL" id="GMH68390.1"/>
    </source>
</evidence>
<evidence type="ECO:0000256" key="2">
    <source>
        <dbReference type="ARBA" id="ARBA00022801"/>
    </source>
</evidence>
<evidence type="ECO:0000256" key="3">
    <source>
        <dbReference type="ARBA" id="ARBA00023295"/>
    </source>
</evidence>
<evidence type="ECO:0000256" key="5">
    <source>
        <dbReference type="SAM" id="SignalP"/>
    </source>
</evidence>
<feature type="domain" description="Glycoside hydrolase family 5" evidence="6">
    <location>
        <begin position="238"/>
        <end position="375"/>
    </location>
</feature>
<dbReference type="InterPro" id="IPR001547">
    <property type="entry name" value="Glyco_hydro_5"/>
</dbReference>
<keyword evidence="2 4" id="KW-0378">Hydrolase</keyword>
<organism evidence="7 8">
    <name type="scientific">Triparma retinervis</name>
    <dbReference type="NCBI Taxonomy" id="2557542"/>
    <lineage>
        <taxon>Eukaryota</taxon>
        <taxon>Sar</taxon>
        <taxon>Stramenopiles</taxon>
        <taxon>Ochrophyta</taxon>
        <taxon>Bolidophyceae</taxon>
        <taxon>Parmales</taxon>
        <taxon>Triparmaceae</taxon>
        <taxon>Triparma</taxon>
    </lineage>
</organism>
<reference evidence="7" key="1">
    <citation type="submission" date="2022-07" db="EMBL/GenBank/DDBJ databases">
        <title>Genome analysis of Parmales, a sister group of diatoms, reveals the evolutionary specialization of diatoms from phago-mixotrophs to photoautotrophs.</title>
        <authorList>
            <person name="Ban H."/>
            <person name="Sato S."/>
            <person name="Yoshikawa S."/>
            <person name="Kazumasa Y."/>
            <person name="Nakamura Y."/>
            <person name="Ichinomiya M."/>
            <person name="Saitoh K."/>
            <person name="Sato N."/>
            <person name="Blanc-Mathieu R."/>
            <person name="Endo H."/>
            <person name="Kuwata A."/>
            <person name="Ogata H."/>
        </authorList>
    </citation>
    <scope>NUCLEOTIDE SEQUENCE</scope>
</reference>
<keyword evidence="3 4" id="KW-0326">Glycosidase</keyword>
<dbReference type="Proteomes" id="UP001165082">
    <property type="component" value="Unassembled WGS sequence"/>
</dbReference>
<feature type="signal peptide" evidence="5">
    <location>
        <begin position="1"/>
        <end position="20"/>
    </location>
</feature>
<feature type="chain" id="PRO_5040777875" description="Glycoside hydrolase family 5 domain-containing protein" evidence="5">
    <location>
        <begin position="21"/>
        <end position="429"/>
    </location>
</feature>
<dbReference type="AlphaFoldDB" id="A0A9W7E7Y2"/>
<comment type="similarity">
    <text evidence="1 4">Belongs to the glycosyl hydrolase 5 (cellulase A) family.</text>
</comment>
<gene>
    <name evidence="7" type="ORF">TrRE_jg3951</name>
</gene>
<dbReference type="OrthoDB" id="1887033at2759"/>
<proteinExistence type="inferred from homology"/>
<dbReference type="PANTHER" id="PTHR31308">
    <property type="match status" value="1"/>
</dbReference>
<dbReference type="GO" id="GO:0000272">
    <property type="term" value="P:polysaccharide catabolic process"/>
    <property type="evidence" value="ECO:0007669"/>
    <property type="project" value="InterPro"/>
</dbReference>
<evidence type="ECO:0000313" key="8">
    <source>
        <dbReference type="Proteomes" id="UP001165082"/>
    </source>
</evidence>
<evidence type="ECO:0000259" key="6">
    <source>
        <dbReference type="Pfam" id="PF00150"/>
    </source>
</evidence>
<comment type="caution">
    <text evidence="7">The sequence shown here is derived from an EMBL/GenBank/DDBJ whole genome shotgun (WGS) entry which is preliminary data.</text>
</comment>
<evidence type="ECO:0000256" key="4">
    <source>
        <dbReference type="RuleBase" id="RU361153"/>
    </source>
</evidence>
<dbReference type="Pfam" id="PF00150">
    <property type="entry name" value="Cellulase"/>
    <property type="match status" value="2"/>
</dbReference>
<dbReference type="Gene3D" id="3.20.20.80">
    <property type="entry name" value="Glycosidases"/>
    <property type="match status" value="1"/>
</dbReference>
<name>A0A9W7E7Y2_9STRA</name>
<dbReference type="InterPro" id="IPR052066">
    <property type="entry name" value="Glycosphingolipid_Hydrolases"/>
</dbReference>
<dbReference type="SUPFAM" id="SSF51445">
    <property type="entry name" value="(Trans)glycosidases"/>
    <property type="match status" value="1"/>
</dbReference>
<feature type="domain" description="Glycoside hydrolase family 5" evidence="6">
    <location>
        <begin position="61"/>
        <end position="135"/>
    </location>
</feature>
<dbReference type="PANTHER" id="PTHR31308:SF3">
    <property type="entry name" value="ENDOGLYCOCERAMIDASE"/>
    <property type="match status" value="1"/>
</dbReference>
<dbReference type="InterPro" id="IPR017853">
    <property type="entry name" value="GH"/>
</dbReference>
<dbReference type="EMBL" id="BRXZ01001327">
    <property type="protein sequence ID" value="GMH68390.1"/>
    <property type="molecule type" value="Genomic_DNA"/>
</dbReference>
<keyword evidence="8" id="KW-1185">Reference proteome</keyword>
<protein>
    <recommendedName>
        <fullName evidence="6">Glycoside hydrolase family 5 domain-containing protein</fullName>
    </recommendedName>
</protein>
<accession>A0A9W7E7Y2</accession>
<sequence>MKLGLFASALLLAIPATVSAAATRRVKINGEVFVDANSGETLLLTGVSGDTFCQDDTGEDCAATGTCHTCSTFNQADIDNIKSMGWTTIRLGVTWAGAQPRDEGKLDADFVARLHDILDLTDANGIHVILDNHGDMVTSAGCGNGVPVWFAQKAAPDLIGKPLTTALPYSLFVNVKDVGGYDHCGDNEDMWAEHAGDPNYNLLNQCCIAMNGPNPAGLGYTRIAQETMTHMVKEGPGRDDFVRYWKLLADEVKDHPSAFAFELMNEPMTIHRKQMFDCWKETAEEIIKIVPDASISLADVGEGAVYPSWLGKWAPDLDISSDTSNWIKDSENVFYAWHYYGQPSDPKDAVKNVQALGKSWNVPTMLTEFMDCGAMAAAEEAKIGWNYWHYSAYCNHGADSDHYFANKTEADFGACILGWGGGNSQKTCD</sequence>